<sequence length="351" mass="38144">MFRLTMLPAEDGDCLLLDYGTEEKQHHVLIDGGRTSAYTAARPYFDAIRARGERIDLLVLTHIDADHIEGLLPLIADERFPVEVAEVWYNGFDQLSGLELYGPEQGDAFSAALKARAWPWNTAFGGAAVVLSNGKPFEVAGPGGLKITLLSPTRQALAKLRATWVEYRQENGLPAAEPEVPAGLEVYGREALEVTPENVGALATSATSVDRTVPNGSSIAFIAEHEGRRLLLAADAHPSDLVRALRDHNGRTAREIHLAKISHHGSKANTTKQLVQEMSALRFAISTSGARNKHPNPEAIARLIHGRPAGVELHFNYRTKFTEIWDAPAVTGAHGHRCFFGSSDGVISIDV</sequence>
<dbReference type="InterPro" id="IPR052159">
    <property type="entry name" value="Competence_DNA_uptake"/>
</dbReference>
<keyword evidence="3" id="KW-1185">Reference proteome</keyword>
<feature type="domain" description="Metallo-beta-lactamase" evidence="1">
    <location>
        <begin position="23"/>
        <end position="143"/>
    </location>
</feature>
<dbReference type="Gene3D" id="3.60.15.10">
    <property type="entry name" value="Ribonuclease Z/Hydroxyacylglutathione hydrolase-like"/>
    <property type="match status" value="1"/>
</dbReference>
<evidence type="ECO:0000313" key="2">
    <source>
        <dbReference type="EMBL" id="RXF72860.1"/>
    </source>
</evidence>
<organism evidence="2 3">
    <name type="scientific">Hansschlegelia zhihuaiae</name>
    <dbReference type="NCBI Taxonomy" id="405005"/>
    <lineage>
        <taxon>Bacteria</taxon>
        <taxon>Pseudomonadati</taxon>
        <taxon>Pseudomonadota</taxon>
        <taxon>Alphaproteobacteria</taxon>
        <taxon>Hyphomicrobiales</taxon>
        <taxon>Methylopilaceae</taxon>
        <taxon>Hansschlegelia</taxon>
    </lineage>
</organism>
<dbReference type="Proteomes" id="UP000289708">
    <property type="component" value="Unassembled WGS sequence"/>
</dbReference>
<dbReference type="InterPro" id="IPR001279">
    <property type="entry name" value="Metallo-B-lactamas"/>
</dbReference>
<proteinExistence type="predicted"/>
<dbReference type="AlphaFoldDB" id="A0A4Q0MH85"/>
<evidence type="ECO:0000313" key="3">
    <source>
        <dbReference type="Proteomes" id="UP000289708"/>
    </source>
</evidence>
<gene>
    <name evidence="2" type="ORF">EK403_13610</name>
</gene>
<dbReference type="SUPFAM" id="SSF56281">
    <property type="entry name" value="Metallo-hydrolase/oxidoreductase"/>
    <property type="match status" value="1"/>
</dbReference>
<dbReference type="Pfam" id="PF00753">
    <property type="entry name" value="Lactamase_B"/>
    <property type="match status" value="1"/>
</dbReference>
<dbReference type="PANTHER" id="PTHR30619:SF1">
    <property type="entry name" value="RECOMBINATION PROTEIN 2"/>
    <property type="match status" value="1"/>
</dbReference>
<accession>A0A4Q0MH85</accession>
<dbReference type="PANTHER" id="PTHR30619">
    <property type="entry name" value="DNA INTERNALIZATION/COMPETENCE PROTEIN COMEC/REC2"/>
    <property type="match status" value="1"/>
</dbReference>
<reference evidence="2 3" key="1">
    <citation type="submission" date="2018-12" db="EMBL/GenBank/DDBJ databases">
        <title>bacterium Hansschlegelia zhihuaiae S113.</title>
        <authorList>
            <person name="He J."/>
        </authorList>
    </citation>
    <scope>NUCLEOTIDE SEQUENCE [LARGE SCALE GENOMIC DNA]</scope>
    <source>
        <strain evidence="2 3">S 113</strain>
    </source>
</reference>
<dbReference type="OrthoDB" id="418728at2"/>
<dbReference type="EMBL" id="RYFI01000012">
    <property type="protein sequence ID" value="RXF72860.1"/>
    <property type="molecule type" value="Genomic_DNA"/>
</dbReference>
<name>A0A4Q0MH85_9HYPH</name>
<evidence type="ECO:0000259" key="1">
    <source>
        <dbReference type="Pfam" id="PF00753"/>
    </source>
</evidence>
<protein>
    <submittedName>
        <fullName evidence="2">MBL fold metallo-hydrolase</fullName>
    </submittedName>
</protein>
<dbReference type="InterPro" id="IPR036866">
    <property type="entry name" value="RibonucZ/Hydroxyglut_hydro"/>
</dbReference>
<keyword evidence="2" id="KW-0378">Hydrolase</keyword>
<dbReference type="GO" id="GO:0016787">
    <property type="term" value="F:hydrolase activity"/>
    <property type="evidence" value="ECO:0007669"/>
    <property type="project" value="UniProtKB-KW"/>
</dbReference>
<comment type="caution">
    <text evidence="2">The sequence shown here is derived from an EMBL/GenBank/DDBJ whole genome shotgun (WGS) entry which is preliminary data.</text>
</comment>
<dbReference type="RefSeq" id="WP_128778022.1">
    <property type="nucleotide sequence ID" value="NZ_RYFI01000012.1"/>
</dbReference>